<dbReference type="SUPFAM" id="SSF50129">
    <property type="entry name" value="GroES-like"/>
    <property type="match status" value="2"/>
</dbReference>
<sequence length="314" mass="33575">MILGHESCGIVESVGEGVTKVKAGDTVIPLYMPECGECFFCKSGRTNLCIPIAESQAKGLMPDGTTRFSCKGKPIYHFMGTSSFSEYTVLSQFSVSRIDVVAPADKICLLGCCIPTGYGAVVNSAKVFSGASVAVFGCGALGISVIQGAVAAGASRIFAIDINPDKFKISTEFGATECINPLDYPNQLIEDVIKEKTYGLGVDFSFDTSGGRTDVMISAFNCVAFGWGKACIISLANAGEKVSALPIDMIKGKTWLGTAFGGVKGSQLNEYVQKYVDRKIKIDEYISGYITFDQINEGFESLRKGECIRKVITF</sequence>
<evidence type="ECO:0000256" key="3">
    <source>
        <dbReference type="ARBA" id="ARBA00022833"/>
    </source>
</evidence>
<dbReference type="Proteomes" id="UP000187429">
    <property type="component" value="Unassembled WGS sequence"/>
</dbReference>
<keyword evidence="3 6" id="KW-0862">Zinc</keyword>
<keyword evidence="5" id="KW-0520">NAD</keyword>
<dbReference type="Pfam" id="PF08240">
    <property type="entry name" value="ADH_N"/>
    <property type="match status" value="1"/>
</dbReference>
<dbReference type="Gene3D" id="3.40.50.720">
    <property type="entry name" value="NAD(P)-binding Rossmann-like Domain"/>
    <property type="match status" value="1"/>
</dbReference>
<dbReference type="GO" id="GO:0051903">
    <property type="term" value="F:S-(hydroxymethyl)glutathione dehydrogenase [NAD(P)+] activity"/>
    <property type="evidence" value="ECO:0007669"/>
    <property type="project" value="TreeGrafter"/>
</dbReference>
<accession>A0A1R1XN30</accession>
<protein>
    <submittedName>
        <fullName evidence="9">Alcohol dehydrogenase class-3 chain L</fullName>
    </submittedName>
</protein>
<dbReference type="PROSITE" id="PS00059">
    <property type="entry name" value="ADH_ZINC"/>
    <property type="match status" value="1"/>
</dbReference>
<gene>
    <name evidence="9" type="ORF">AYI69_g7987</name>
</gene>
<evidence type="ECO:0000313" key="10">
    <source>
        <dbReference type="Proteomes" id="UP000187429"/>
    </source>
</evidence>
<evidence type="ECO:0000313" key="9">
    <source>
        <dbReference type="EMBL" id="OMJ16036.1"/>
    </source>
</evidence>
<feature type="domain" description="Alcohol dehydrogenase-like C-terminal" evidence="7">
    <location>
        <begin position="140"/>
        <end position="267"/>
    </location>
</feature>
<name>A0A1R1XN30_9FUNG</name>
<dbReference type="GO" id="GO:0005829">
    <property type="term" value="C:cytosol"/>
    <property type="evidence" value="ECO:0007669"/>
    <property type="project" value="TreeGrafter"/>
</dbReference>
<keyword evidence="4" id="KW-0560">Oxidoreductase</keyword>
<dbReference type="EMBL" id="LSSM01004036">
    <property type="protein sequence ID" value="OMJ16036.1"/>
    <property type="molecule type" value="Genomic_DNA"/>
</dbReference>
<comment type="similarity">
    <text evidence="6">Belongs to the zinc-containing alcohol dehydrogenase family.</text>
</comment>
<dbReference type="AlphaFoldDB" id="A0A1R1XN30"/>
<dbReference type="PANTHER" id="PTHR43880:SF12">
    <property type="entry name" value="ALCOHOL DEHYDROGENASE CLASS-3"/>
    <property type="match status" value="1"/>
</dbReference>
<dbReference type="Pfam" id="PF00107">
    <property type="entry name" value="ADH_zinc_N"/>
    <property type="match status" value="1"/>
</dbReference>
<dbReference type="InterPro" id="IPR013154">
    <property type="entry name" value="ADH-like_N"/>
</dbReference>
<evidence type="ECO:0000256" key="6">
    <source>
        <dbReference type="RuleBase" id="RU361277"/>
    </source>
</evidence>
<proteinExistence type="inferred from homology"/>
<evidence type="ECO:0000256" key="5">
    <source>
        <dbReference type="ARBA" id="ARBA00023027"/>
    </source>
</evidence>
<dbReference type="OrthoDB" id="3941538at2759"/>
<keyword evidence="2 6" id="KW-0479">Metal-binding</keyword>
<feature type="domain" description="Alcohol dehydrogenase-like N-terminal" evidence="8">
    <location>
        <begin position="1"/>
        <end position="92"/>
    </location>
</feature>
<comment type="cofactor">
    <cofactor evidence="1 6">
        <name>Zn(2+)</name>
        <dbReference type="ChEBI" id="CHEBI:29105"/>
    </cofactor>
</comment>
<evidence type="ECO:0000259" key="8">
    <source>
        <dbReference type="Pfam" id="PF08240"/>
    </source>
</evidence>
<evidence type="ECO:0000256" key="2">
    <source>
        <dbReference type="ARBA" id="ARBA00022723"/>
    </source>
</evidence>
<dbReference type="InterPro" id="IPR036291">
    <property type="entry name" value="NAD(P)-bd_dom_sf"/>
</dbReference>
<evidence type="ECO:0000256" key="1">
    <source>
        <dbReference type="ARBA" id="ARBA00001947"/>
    </source>
</evidence>
<comment type="caution">
    <text evidence="9">The sequence shown here is derived from an EMBL/GenBank/DDBJ whole genome shotgun (WGS) entry which is preliminary data.</text>
</comment>
<organism evidence="9 10">
    <name type="scientific">Smittium culicis</name>
    <dbReference type="NCBI Taxonomy" id="133412"/>
    <lineage>
        <taxon>Eukaryota</taxon>
        <taxon>Fungi</taxon>
        <taxon>Fungi incertae sedis</taxon>
        <taxon>Zoopagomycota</taxon>
        <taxon>Kickxellomycotina</taxon>
        <taxon>Harpellomycetes</taxon>
        <taxon>Harpellales</taxon>
        <taxon>Legeriomycetaceae</taxon>
        <taxon>Smittium</taxon>
    </lineage>
</organism>
<dbReference type="GO" id="GO:0046294">
    <property type="term" value="P:formaldehyde catabolic process"/>
    <property type="evidence" value="ECO:0007669"/>
    <property type="project" value="TreeGrafter"/>
</dbReference>
<reference evidence="10" key="1">
    <citation type="submission" date="2017-01" db="EMBL/GenBank/DDBJ databases">
        <authorList>
            <person name="Wang Y."/>
            <person name="White M."/>
            <person name="Kvist S."/>
            <person name="Moncalvo J.-M."/>
        </authorList>
    </citation>
    <scope>NUCLEOTIDE SEQUENCE [LARGE SCALE GENOMIC DNA]</scope>
    <source>
        <strain evidence="10">ID-206-W2</strain>
    </source>
</reference>
<dbReference type="GO" id="GO:0008270">
    <property type="term" value="F:zinc ion binding"/>
    <property type="evidence" value="ECO:0007669"/>
    <property type="project" value="InterPro"/>
</dbReference>
<dbReference type="SUPFAM" id="SSF51735">
    <property type="entry name" value="NAD(P)-binding Rossmann-fold domains"/>
    <property type="match status" value="1"/>
</dbReference>
<evidence type="ECO:0000259" key="7">
    <source>
        <dbReference type="Pfam" id="PF00107"/>
    </source>
</evidence>
<dbReference type="FunFam" id="3.40.50.720:FF:000003">
    <property type="entry name" value="S-(hydroxymethyl)glutathione dehydrogenase"/>
    <property type="match status" value="1"/>
</dbReference>
<dbReference type="InterPro" id="IPR002328">
    <property type="entry name" value="ADH_Zn_CS"/>
</dbReference>
<keyword evidence="10" id="KW-1185">Reference proteome</keyword>
<dbReference type="InterPro" id="IPR013149">
    <property type="entry name" value="ADH-like_C"/>
</dbReference>
<dbReference type="Gene3D" id="3.90.180.10">
    <property type="entry name" value="Medium-chain alcohol dehydrogenases, catalytic domain"/>
    <property type="match status" value="1"/>
</dbReference>
<dbReference type="InterPro" id="IPR011032">
    <property type="entry name" value="GroES-like_sf"/>
</dbReference>
<dbReference type="PANTHER" id="PTHR43880">
    <property type="entry name" value="ALCOHOL DEHYDROGENASE"/>
    <property type="match status" value="1"/>
</dbReference>
<evidence type="ECO:0000256" key="4">
    <source>
        <dbReference type="ARBA" id="ARBA00023002"/>
    </source>
</evidence>